<evidence type="ECO:0000256" key="6">
    <source>
        <dbReference type="RuleBase" id="RU000682"/>
    </source>
</evidence>
<dbReference type="PROSITE" id="PS50071">
    <property type="entry name" value="HOMEOBOX_2"/>
    <property type="match status" value="1"/>
</dbReference>
<dbReference type="PANTHER" id="PTHR46123:SF3">
    <property type="entry name" value="DOUBLE HOMEOBOX PROTEIN 1-RELATED"/>
    <property type="match status" value="1"/>
</dbReference>
<keyword evidence="2 5" id="KW-0238">DNA-binding</keyword>
<comment type="subcellular location">
    <subcellularLocation>
        <location evidence="1 5 6">Nucleus</location>
    </subcellularLocation>
</comment>
<dbReference type="InterPro" id="IPR051306">
    <property type="entry name" value="Homeobox_regulator"/>
</dbReference>
<evidence type="ECO:0000256" key="4">
    <source>
        <dbReference type="ARBA" id="ARBA00023242"/>
    </source>
</evidence>
<comment type="caution">
    <text evidence="8">The sequence shown here is derived from an EMBL/GenBank/DDBJ whole genome shotgun (WGS) entry which is preliminary data.</text>
</comment>
<evidence type="ECO:0000256" key="3">
    <source>
        <dbReference type="ARBA" id="ARBA00023155"/>
    </source>
</evidence>
<dbReference type="PANTHER" id="PTHR46123">
    <property type="entry name" value="MIX-TYPE HOMEOBOX GENE 1-RELATED"/>
    <property type="match status" value="1"/>
</dbReference>
<dbReference type="PROSITE" id="PS00027">
    <property type="entry name" value="HOMEOBOX_1"/>
    <property type="match status" value="1"/>
</dbReference>
<keyword evidence="9" id="KW-1185">Reference proteome</keyword>
<gene>
    <name evidence="8" type="ORF">PEVE_00034026</name>
</gene>
<dbReference type="Pfam" id="PF00046">
    <property type="entry name" value="Homeodomain"/>
    <property type="match status" value="1"/>
</dbReference>
<dbReference type="SUPFAM" id="SSF46689">
    <property type="entry name" value="Homeodomain-like"/>
    <property type="match status" value="1"/>
</dbReference>
<evidence type="ECO:0000313" key="9">
    <source>
        <dbReference type="Proteomes" id="UP001159427"/>
    </source>
</evidence>
<organism evidence="8 9">
    <name type="scientific">Porites evermanni</name>
    <dbReference type="NCBI Taxonomy" id="104178"/>
    <lineage>
        <taxon>Eukaryota</taxon>
        <taxon>Metazoa</taxon>
        <taxon>Cnidaria</taxon>
        <taxon>Anthozoa</taxon>
        <taxon>Hexacorallia</taxon>
        <taxon>Scleractinia</taxon>
        <taxon>Fungiina</taxon>
        <taxon>Poritidae</taxon>
        <taxon>Porites</taxon>
    </lineage>
</organism>
<evidence type="ECO:0000259" key="7">
    <source>
        <dbReference type="PROSITE" id="PS50071"/>
    </source>
</evidence>
<dbReference type="CDD" id="cd00086">
    <property type="entry name" value="homeodomain"/>
    <property type="match status" value="1"/>
</dbReference>
<evidence type="ECO:0000256" key="5">
    <source>
        <dbReference type="PROSITE-ProRule" id="PRU00108"/>
    </source>
</evidence>
<evidence type="ECO:0000256" key="1">
    <source>
        <dbReference type="ARBA" id="ARBA00004123"/>
    </source>
</evidence>
<dbReference type="Gene3D" id="1.10.10.60">
    <property type="entry name" value="Homeodomain-like"/>
    <property type="match status" value="1"/>
</dbReference>
<keyword evidence="3 5" id="KW-0371">Homeobox</keyword>
<feature type="domain" description="Homeobox" evidence="7">
    <location>
        <begin position="6"/>
        <end position="66"/>
    </location>
</feature>
<proteinExistence type="predicted"/>
<name>A0ABN8LMY6_9CNID</name>
<dbReference type="InterPro" id="IPR001356">
    <property type="entry name" value="HD"/>
</dbReference>
<feature type="DNA-binding region" description="Homeobox" evidence="5">
    <location>
        <begin position="8"/>
        <end position="67"/>
    </location>
</feature>
<protein>
    <recommendedName>
        <fullName evidence="7">Homeobox domain-containing protein</fullName>
    </recommendedName>
</protein>
<dbReference type="Proteomes" id="UP001159427">
    <property type="component" value="Unassembled WGS sequence"/>
</dbReference>
<dbReference type="SMART" id="SM00389">
    <property type="entry name" value="HOX"/>
    <property type="match status" value="1"/>
</dbReference>
<feature type="non-terminal residue" evidence="8">
    <location>
        <position position="1"/>
    </location>
</feature>
<sequence length="193" mass="22191">SPDDAQRKRRRRTAFTNEQLNRLEESFEEERFPGIQIREKLARELNIGEGRIQVWFQNRRSRWRKSLKNKPAKDLRNDVSISTMFQPSLASFQLPMHPTPFSSREPFFPPFTTSPSFIPFYENMAPVASQGSQTVSVMLGPRVSASVIPPFSCSASLPCSYREQFQTSCLKERYSPDDYLAAVTLASGFQREN</sequence>
<dbReference type="EMBL" id="CALNXI010000051">
    <property type="protein sequence ID" value="CAH3016920.1"/>
    <property type="molecule type" value="Genomic_DNA"/>
</dbReference>
<accession>A0ABN8LMY6</accession>
<keyword evidence="4 5" id="KW-0539">Nucleus</keyword>
<reference evidence="8 9" key="1">
    <citation type="submission" date="2022-05" db="EMBL/GenBank/DDBJ databases">
        <authorList>
            <consortium name="Genoscope - CEA"/>
            <person name="William W."/>
        </authorList>
    </citation>
    <scope>NUCLEOTIDE SEQUENCE [LARGE SCALE GENOMIC DNA]</scope>
</reference>
<evidence type="ECO:0000256" key="2">
    <source>
        <dbReference type="ARBA" id="ARBA00023125"/>
    </source>
</evidence>
<dbReference type="InterPro" id="IPR009057">
    <property type="entry name" value="Homeodomain-like_sf"/>
</dbReference>
<evidence type="ECO:0000313" key="8">
    <source>
        <dbReference type="EMBL" id="CAH3016920.1"/>
    </source>
</evidence>
<dbReference type="InterPro" id="IPR017970">
    <property type="entry name" value="Homeobox_CS"/>
</dbReference>